<evidence type="ECO:0000313" key="1">
    <source>
        <dbReference type="EMBL" id="GFO33615.1"/>
    </source>
</evidence>
<accession>A0AAV4CP13</accession>
<keyword evidence="2" id="KW-1185">Reference proteome</keyword>
<dbReference type="AlphaFoldDB" id="A0AAV4CP13"/>
<dbReference type="EMBL" id="BLXT01006818">
    <property type="protein sequence ID" value="GFO33615.1"/>
    <property type="molecule type" value="Genomic_DNA"/>
</dbReference>
<proteinExistence type="predicted"/>
<gene>
    <name evidence="1" type="ORF">PoB_006012000</name>
</gene>
<organism evidence="1 2">
    <name type="scientific">Plakobranchus ocellatus</name>
    <dbReference type="NCBI Taxonomy" id="259542"/>
    <lineage>
        <taxon>Eukaryota</taxon>
        <taxon>Metazoa</taxon>
        <taxon>Spiralia</taxon>
        <taxon>Lophotrochozoa</taxon>
        <taxon>Mollusca</taxon>
        <taxon>Gastropoda</taxon>
        <taxon>Heterobranchia</taxon>
        <taxon>Euthyneura</taxon>
        <taxon>Panpulmonata</taxon>
        <taxon>Sacoglossa</taxon>
        <taxon>Placobranchoidea</taxon>
        <taxon>Plakobranchidae</taxon>
        <taxon>Plakobranchus</taxon>
    </lineage>
</organism>
<protein>
    <submittedName>
        <fullName evidence="1">Uncharacterized protein</fullName>
    </submittedName>
</protein>
<name>A0AAV4CP13_9GAST</name>
<evidence type="ECO:0000313" key="2">
    <source>
        <dbReference type="Proteomes" id="UP000735302"/>
    </source>
</evidence>
<dbReference type="Proteomes" id="UP000735302">
    <property type="component" value="Unassembled WGS sequence"/>
</dbReference>
<comment type="caution">
    <text evidence="1">The sequence shown here is derived from an EMBL/GenBank/DDBJ whole genome shotgun (WGS) entry which is preliminary data.</text>
</comment>
<sequence>MKDFYARLASRNCARSEKRCCVWRSKEARDLRMPVLRGEIGGLEVDIGCGESTSWSPQVAVVYMHKVWLVWKNTRRSSRVNGTVVLNLVIGAFRNNEGFESLEINSTQWRSSRVTHFHLQGPHKKDLREGSLHRVGVLKPIPVLCVSWQTIVTSWCRLLISGRAIPLTNPLSRTGFESSLQIYKLTVYFPCTHLPICSRYDGGQILLEDRTEYQ</sequence>
<reference evidence="1 2" key="1">
    <citation type="journal article" date="2021" name="Elife">
        <title>Chloroplast acquisition without the gene transfer in kleptoplastic sea slugs, Plakobranchus ocellatus.</title>
        <authorList>
            <person name="Maeda T."/>
            <person name="Takahashi S."/>
            <person name="Yoshida T."/>
            <person name="Shimamura S."/>
            <person name="Takaki Y."/>
            <person name="Nagai Y."/>
            <person name="Toyoda A."/>
            <person name="Suzuki Y."/>
            <person name="Arimoto A."/>
            <person name="Ishii H."/>
            <person name="Satoh N."/>
            <person name="Nishiyama T."/>
            <person name="Hasebe M."/>
            <person name="Maruyama T."/>
            <person name="Minagawa J."/>
            <person name="Obokata J."/>
            <person name="Shigenobu S."/>
        </authorList>
    </citation>
    <scope>NUCLEOTIDE SEQUENCE [LARGE SCALE GENOMIC DNA]</scope>
</reference>